<keyword evidence="1" id="KW-1133">Transmembrane helix</keyword>
<keyword evidence="1" id="KW-0812">Transmembrane</keyword>
<dbReference type="Gene3D" id="3.10.310.50">
    <property type="match status" value="1"/>
</dbReference>
<keyword evidence="2" id="KW-0732">Signal</keyword>
<organism evidence="4 5">
    <name type="scientific">Anaeroselena agilis</name>
    <dbReference type="NCBI Taxonomy" id="3063788"/>
    <lineage>
        <taxon>Bacteria</taxon>
        <taxon>Bacillati</taxon>
        <taxon>Bacillota</taxon>
        <taxon>Negativicutes</taxon>
        <taxon>Acetonemataceae</taxon>
        <taxon>Anaeroselena</taxon>
    </lineage>
</organism>
<accession>A0ABU3P072</accession>
<dbReference type="EMBL" id="JAUOZS010000001">
    <property type="protein sequence ID" value="MDT8902438.1"/>
    <property type="molecule type" value="Genomic_DNA"/>
</dbReference>
<feature type="domain" description="TPM" evidence="3">
    <location>
        <begin position="38"/>
        <end position="161"/>
    </location>
</feature>
<reference evidence="4 5" key="1">
    <citation type="submission" date="2023-07" db="EMBL/GenBank/DDBJ databases">
        <title>The novel representative of Negativicutes class, Anaeroselena agilis gen. nov. sp. nov.</title>
        <authorList>
            <person name="Prokofeva M.I."/>
            <person name="Elcheninov A.G."/>
            <person name="Klyukina A."/>
            <person name="Kublanov I.V."/>
            <person name="Frolov E.N."/>
            <person name="Podosokorskaya O.A."/>
        </authorList>
    </citation>
    <scope>NUCLEOTIDE SEQUENCE [LARGE SCALE GENOMIC DNA]</scope>
    <source>
        <strain evidence="4 5">4137-cl</strain>
    </source>
</reference>
<keyword evidence="1" id="KW-0472">Membrane</keyword>
<protein>
    <submittedName>
        <fullName evidence="4">TPM domain-containing protein</fullName>
    </submittedName>
</protein>
<dbReference type="InterPro" id="IPR007621">
    <property type="entry name" value="TPM_dom"/>
</dbReference>
<feature type="chain" id="PRO_5045529069" evidence="2">
    <location>
        <begin position="24"/>
        <end position="256"/>
    </location>
</feature>
<sequence>MMKKWLACLLLAAFLLTGAAAWAQPAIPPAPTSGSLFVRDYAGVLSEDAKTRINFLGSQLKGKTTAHVVAVVVKSTDGATPEDYALAILREWGVGDKAKNNGVVILVAVNDRASRIEVGYGLEGRLPDAKTGRIQDEYMLPYFQRGDYDRGIYNGYLAVVQEAAQEYGVTIDGDKKKTVSRPQRAGEAPWWDSLPWWGKILLLAGALGLFILDWVFFGGQFTWLILALLMRRGGGGGGGGGFGGGSGGGGGSSRRW</sequence>
<gene>
    <name evidence="4" type="ORF">Q4T40_14405</name>
</gene>
<comment type="caution">
    <text evidence="4">The sequence shown here is derived from an EMBL/GenBank/DDBJ whole genome shotgun (WGS) entry which is preliminary data.</text>
</comment>
<evidence type="ECO:0000259" key="3">
    <source>
        <dbReference type="Pfam" id="PF04536"/>
    </source>
</evidence>
<dbReference type="Pfam" id="PF04536">
    <property type="entry name" value="TPM_phosphatase"/>
    <property type="match status" value="1"/>
</dbReference>
<evidence type="ECO:0000313" key="5">
    <source>
        <dbReference type="Proteomes" id="UP001254848"/>
    </source>
</evidence>
<dbReference type="RefSeq" id="WP_413780918.1">
    <property type="nucleotide sequence ID" value="NZ_JAUOZS010000001.1"/>
</dbReference>
<dbReference type="PANTHER" id="PTHR30373">
    <property type="entry name" value="UPF0603 PROTEIN YGCG"/>
    <property type="match status" value="1"/>
</dbReference>
<feature type="transmembrane region" description="Helical" evidence="1">
    <location>
        <begin position="200"/>
        <end position="226"/>
    </location>
</feature>
<keyword evidence="5" id="KW-1185">Reference proteome</keyword>
<evidence type="ECO:0000256" key="2">
    <source>
        <dbReference type="SAM" id="SignalP"/>
    </source>
</evidence>
<dbReference type="Proteomes" id="UP001254848">
    <property type="component" value="Unassembled WGS sequence"/>
</dbReference>
<proteinExistence type="predicted"/>
<feature type="signal peptide" evidence="2">
    <location>
        <begin position="1"/>
        <end position="23"/>
    </location>
</feature>
<name>A0ABU3P072_9FIRM</name>
<evidence type="ECO:0000313" key="4">
    <source>
        <dbReference type="EMBL" id="MDT8902438.1"/>
    </source>
</evidence>
<evidence type="ECO:0000256" key="1">
    <source>
        <dbReference type="SAM" id="Phobius"/>
    </source>
</evidence>
<dbReference type="PANTHER" id="PTHR30373:SF2">
    <property type="entry name" value="UPF0603 PROTEIN YGCG"/>
    <property type="match status" value="1"/>
</dbReference>